<proteinExistence type="predicted"/>
<name>A0A2S5JI85_9RHOB</name>
<dbReference type="RefSeq" id="WP_104069931.1">
    <property type="nucleotide sequence ID" value="NZ_PRDS01000003.1"/>
</dbReference>
<keyword evidence="2" id="KW-1185">Reference proteome</keyword>
<reference evidence="1 2" key="1">
    <citation type="submission" date="2018-01" db="EMBL/GenBank/DDBJ databases">
        <title>Genomic Encyclopedia of Archaeal and Bacterial Type Strains, Phase II (KMG-II): from individual species to whole genera.</title>
        <authorList>
            <person name="Goeker M."/>
        </authorList>
    </citation>
    <scope>NUCLEOTIDE SEQUENCE [LARGE SCALE GENOMIC DNA]</scope>
    <source>
        <strain evidence="1 2">DSM 12048</strain>
    </source>
</reference>
<accession>A0A2S5JI85</accession>
<dbReference type="OrthoDB" id="7863585at2"/>
<evidence type="ECO:0000313" key="1">
    <source>
        <dbReference type="EMBL" id="PPB81140.1"/>
    </source>
</evidence>
<protein>
    <submittedName>
        <fullName evidence="1">Uncharacterized protein</fullName>
    </submittedName>
</protein>
<organism evidence="1 2">
    <name type="scientific">Albidovulum inexpectatum</name>
    <dbReference type="NCBI Taxonomy" id="196587"/>
    <lineage>
        <taxon>Bacteria</taxon>
        <taxon>Pseudomonadati</taxon>
        <taxon>Pseudomonadota</taxon>
        <taxon>Alphaproteobacteria</taxon>
        <taxon>Rhodobacterales</taxon>
        <taxon>Paracoccaceae</taxon>
        <taxon>Albidovulum</taxon>
    </lineage>
</organism>
<dbReference type="AlphaFoldDB" id="A0A2S5JI85"/>
<comment type="caution">
    <text evidence="1">The sequence shown here is derived from an EMBL/GenBank/DDBJ whole genome shotgun (WGS) entry which is preliminary data.</text>
</comment>
<evidence type="ECO:0000313" key="2">
    <source>
        <dbReference type="Proteomes" id="UP000239736"/>
    </source>
</evidence>
<dbReference type="Proteomes" id="UP000239736">
    <property type="component" value="Unassembled WGS sequence"/>
</dbReference>
<sequence length="123" mass="12907">MRNRLPRLIAGVVLVLSLAAMGMGAAWARASIRAGGQVLVLCSSGGPIQVTLDGNGKPTGQVHICPDLALGLVAAVSASHPDVQADADFDRIAFFTATRHRVDRALPRPSVRDPPFFSFESGC</sequence>
<dbReference type="EMBL" id="PRDS01000003">
    <property type="protein sequence ID" value="PPB81140.1"/>
    <property type="molecule type" value="Genomic_DNA"/>
</dbReference>
<gene>
    <name evidence="1" type="ORF">LV82_01182</name>
</gene>